<comment type="caution">
    <text evidence="1">The sequence shown here is derived from an EMBL/GenBank/DDBJ whole genome shotgun (WGS) entry which is preliminary data.</text>
</comment>
<organism evidence="1 2">
    <name type="scientific">Salmonella enterica subsp. enterica serovar Dublin str. UC16</name>
    <dbReference type="NCBI Taxonomy" id="1192688"/>
    <lineage>
        <taxon>Bacteria</taxon>
        <taxon>Pseudomonadati</taxon>
        <taxon>Pseudomonadota</taxon>
        <taxon>Gammaproteobacteria</taxon>
        <taxon>Enterobacterales</taxon>
        <taxon>Enterobacteriaceae</taxon>
        <taxon>Salmonella</taxon>
    </lineage>
</organism>
<protein>
    <submittedName>
        <fullName evidence="1">Uncharacterized protein</fullName>
    </submittedName>
</protein>
<sequence>MLVQAFSFKLLLNIKMRVIRFFNETAADISSQQYHDFFLCEKKCLLVLI</sequence>
<accession>M7RHB8</accession>
<dbReference type="Proteomes" id="UP000013259">
    <property type="component" value="Unassembled WGS sequence"/>
</dbReference>
<dbReference type="AlphaFoldDB" id="M7RHB8"/>
<evidence type="ECO:0000313" key="2">
    <source>
        <dbReference type="Proteomes" id="UP000013259"/>
    </source>
</evidence>
<evidence type="ECO:0000313" key="1">
    <source>
        <dbReference type="EMBL" id="EMR51052.1"/>
    </source>
</evidence>
<gene>
    <name evidence="1" type="ORF">A670_03725</name>
</gene>
<dbReference type="HOGENOM" id="CLU_3140449_0_0_6"/>
<proteinExistence type="predicted"/>
<dbReference type="EMBL" id="APMR01000084">
    <property type="protein sequence ID" value="EMR51052.1"/>
    <property type="molecule type" value="Genomic_DNA"/>
</dbReference>
<name>M7RHB8_SALDU</name>
<reference evidence="1 2" key="1">
    <citation type="submission" date="2013-02" db="EMBL/GenBank/DDBJ databases">
        <authorList>
            <person name="McClelland M."/>
            <person name="Porwollik S."/>
            <person name="Desai P."/>
            <person name="Cheng P."/>
            <person name="Wollam A."/>
            <person name="Pepin K."/>
            <person name="Bhonagiri V."/>
            <person name="Fulton L."/>
            <person name="Fulton R."/>
            <person name="Delehaunty K."/>
            <person name="Fronick C."/>
            <person name="Godfrey J."/>
            <person name="Waligorski J."/>
            <person name="Appelbaum E."/>
            <person name="Tomlinson C."/>
            <person name="Warren W."/>
            <person name="Sodergren E."/>
            <person name="Weinstock G."/>
            <person name="Wilson R.K."/>
        </authorList>
    </citation>
    <scope>NUCLEOTIDE SEQUENCE [LARGE SCALE GENOMIC DNA]</scope>
    <source>
        <strain evidence="1 2">UC16</strain>
    </source>
</reference>